<feature type="transmembrane region" description="Helical" evidence="1">
    <location>
        <begin position="6"/>
        <end position="24"/>
    </location>
</feature>
<keyword evidence="1" id="KW-1133">Transmembrane helix</keyword>
<organism evidence="2 3">
    <name type="scientific">Bacillus rhizoplanae</name>
    <dbReference type="NCBI Taxonomy" id="2880966"/>
    <lineage>
        <taxon>Bacteria</taxon>
        <taxon>Bacillati</taxon>
        <taxon>Bacillota</taxon>
        <taxon>Bacilli</taxon>
        <taxon>Bacillales</taxon>
        <taxon>Bacillaceae</taxon>
        <taxon>Bacillus</taxon>
    </lineage>
</organism>
<dbReference type="Proteomes" id="UP000789423">
    <property type="component" value="Unassembled WGS sequence"/>
</dbReference>
<proteinExistence type="predicted"/>
<evidence type="ECO:0000256" key="1">
    <source>
        <dbReference type="SAM" id="Phobius"/>
    </source>
</evidence>
<sequence>MSGPLLLSVIILSSLMIGLTFYFHQEDAQHDTIQDKVRFVFPVLILTIAISFALNQNDYVAILSWLLTTVLLFVVLYVVMKDYLQK</sequence>
<dbReference type="RefSeq" id="WP_230575489.1">
    <property type="nucleotide sequence ID" value="NZ_CAKJTI010000012.1"/>
</dbReference>
<name>A0ABN7ZZF8_9BACI</name>
<comment type="caution">
    <text evidence="2">The sequence shown here is derived from an EMBL/GenBank/DDBJ whole genome shotgun (WGS) entry which is preliminary data.</text>
</comment>
<keyword evidence="3" id="KW-1185">Reference proteome</keyword>
<evidence type="ECO:0000313" key="2">
    <source>
        <dbReference type="EMBL" id="CAG9613419.1"/>
    </source>
</evidence>
<keyword evidence="1" id="KW-0812">Transmembrane</keyword>
<protein>
    <submittedName>
        <fullName evidence="2">Uncharacterized protein</fullName>
    </submittedName>
</protein>
<accession>A0ABN7ZZF8</accession>
<feature type="transmembrane region" description="Helical" evidence="1">
    <location>
        <begin position="60"/>
        <end position="80"/>
    </location>
</feature>
<evidence type="ECO:0000313" key="3">
    <source>
        <dbReference type="Proteomes" id="UP000789423"/>
    </source>
</evidence>
<keyword evidence="1" id="KW-0472">Membrane</keyword>
<gene>
    <name evidence="2" type="ORF">BACCIP111899_02634</name>
</gene>
<reference evidence="2 3" key="1">
    <citation type="submission" date="2021-10" db="EMBL/GenBank/DDBJ databases">
        <authorList>
            <person name="Criscuolo A."/>
        </authorList>
    </citation>
    <scope>NUCLEOTIDE SEQUENCE [LARGE SCALE GENOMIC DNA]</scope>
    <source>
        <strain evidence="3">CIP 111899</strain>
    </source>
</reference>
<feature type="transmembrane region" description="Helical" evidence="1">
    <location>
        <begin position="36"/>
        <end position="54"/>
    </location>
</feature>
<dbReference type="EMBL" id="CAKJTI010000012">
    <property type="protein sequence ID" value="CAG9613419.1"/>
    <property type="molecule type" value="Genomic_DNA"/>
</dbReference>